<evidence type="ECO:0000313" key="8">
    <source>
        <dbReference type="Proteomes" id="UP000239709"/>
    </source>
</evidence>
<dbReference type="Proteomes" id="UP000239709">
    <property type="component" value="Chromosome"/>
</dbReference>
<proteinExistence type="predicted"/>
<dbReference type="CDD" id="cd03469">
    <property type="entry name" value="Rieske_RO_Alpha_N"/>
    <property type="match status" value="1"/>
</dbReference>
<dbReference type="KEGG" id="otk:C6570_17170"/>
<dbReference type="RefSeq" id="WP_106704303.1">
    <property type="nucleotide sequence ID" value="NZ_CP027666.1"/>
</dbReference>
<evidence type="ECO:0000256" key="2">
    <source>
        <dbReference type="ARBA" id="ARBA00022723"/>
    </source>
</evidence>
<keyword evidence="3" id="KW-0560">Oxidoreductase</keyword>
<dbReference type="InterPro" id="IPR017941">
    <property type="entry name" value="Rieske_2Fe-2S"/>
</dbReference>
<keyword evidence="1" id="KW-0001">2Fe-2S</keyword>
<organism evidence="7 8">
    <name type="scientific">Ottowia oryzae</name>
    <dbReference type="NCBI Taxonomy" id="2109914"/>
    <lineage>
        <taxon>Bacteria</taxon>
        <taxon>Pseudomonadati</taxon>
        <taxon>Pseudomonadota</taxon>
        <taxon>Betaproteobacteria</taxon>
        <taxon>Burkholderiales</taxon>
        <taxon>Comamonadaceae</taxon>
        <taxon>Ottowia</taxon>
    </lineage>
</organism>
<keyword evidence="5" id="KW-0411">Iron-sulfur</keyword>
<keyword evidence="8" id="KW-1185">Reference proteome</keyword>
<dbReference type="InterPro" id="IPR036922">
    <property type="entry name" value="Rieske_2Fe-2S_sf"/>
</dbReference>
<evidence type="ECO:0000256" key="3">
    <source>
        <dbReference type="ARBA" id="ARBA00023002"/>
    </source>
</evidence>
<evidence type="ECO:0000256" key="1">
    <source>
        <dbReference type="ARBA" id="ARBA00022714"/>
    </source>
</evidence>
<dbReference type="PANTHER" id="PTHR21266:SF60">
    <property type="entry name" value="3-KETOSTEROID-9-ALPHA-MONOOXYGENASE, OXYGENASE COMPONENT"/>
    <property type="match status" value="1"/>
</dbReference>
<gene>
    <name evidence="7" type="ORF">C6570_17170</name>
</gene>
<dbReference type="Pfam" id="PF19112">
    <property type="entry name" value="VanA_C"/>
    <property type="match status" value="1"/>
</dbReference>
<dbReference type="GO" id="GO:0051537">
    <property type="term" value="F:2 iron, 2 sulfur cluster binding"/>
    <property type="evidence" value="ECO:0007669"/>
    <property type="project" value="UniProtKB-KW"/>
</dbReference>
<dbReference type="EMBL" id="CP027666">
    <property type="protein sequence ID" value="AVO35758.1"/>
    <property type="molecule type" value="Genomic_DNA"/>
</dbReference>
<dbReference type="Gene3D" id="3.90.380.10">
    <property type="entry name" value="Naphthalene 1,2-dioxygenase Alpha Subunit, Chain A, domain 1"/>
    <property type="match status" value="1"/>
</dbReference>
<dbReference type="AlphaFoldDB" id="A0A2S0MIP7"/>
<accession>A0A2S0MIP7</accession>
<reference evidence="7 8" key="1">
    <citation type="submission" date="2018-03" db="EMBL/GenBank/DDBJ databases">
        <title>Genome sequencing of Ottowia sp.</title>
        <authorList>
            <person name="Kim S.-J."/>
            <person name="Heo J."/>
            <person name="Kwon S.-W."/>
        </authorList>
    </citation>
    <scope>NUCLEOTIDE SEQUENCE [LARGE SCALE GENOMIC DNA]</scope>
    <source>
        <strain evidence="7 8">KADR8-3</strain>
    </source>
</reference>
<dbReference type="SUPFAM" id="SSF50022">
    <property type="entry name" value="ISP domain"/>
    <property type="match status" value="1"/>
</dbReference>
<dbReference type="GO" id="GO:0046872">
    <property type="term" value="F:metal ion binding"/>
    <property type="evidence" value="ECO:0007669"/>
    <property type="project" value="UniProtKB-KW"/>
</dbReference>
<name>A0A2S0MIP7_9BURK</name>
<evidence type="ECO:0000259" key="6">
    <source>
        <dbReference type="PROSITE" id="PS51296"/>
    </source>
</evidence>
<feature type="domain" description="Rieske" evidence="6">
    <location>
        <begin position="11"/>
        <end position="114"/>
    </location>
</feature>
<dbReference type="PANTHER" id="PTHR21266">
    <property type="entry name" value="IRON-SULFUR DOMAIN CONTAINING PROTEIN"/>
    <property type="match status" value="1"/>
</dbReference>
<keyword evidence="2" id="KW-0479">Metal-binding</keyword>
<dbReference type="PROSITE" id="PS51296">
    <property type="entry name" value="RIESKE"/>
    <property type="match status" value="1"/>
</dbReference>
<dbReference type="OrthoDB" id="9790995at2"/>
<dbReference type="InterPro" id="IPR044043">
    <property type="entry name" value="VanA_C_cat"/>
</dbReference>
<sequence>MTEPTLEKTLWHPVALSHVIGTQPHAANLLGQALVLWRDGDGNAHAWADQCPHRGARLSLGRVHAGQLECPYHGWRFEAGGACTLVPAVPDFKPGPRCAATTFATREAYGMLWVRLAEPVDDALPIHDLPGFAAEAEPRLRKTTSGPYLVQASAPRIIENFLDMSHFGFVHEDWLGSRDRAEIPPYEVKPTPHGVLATGCLAWQPRSSIHAESGAQVEYTYEVTAPYTAVLTKQPEAGSTAIDGLWESIAMFVCPVTEETSVAWTRMAMNDFESPDARLIDFQNTIFGQDQPVLESQQPKRLPLAPDAEAHSAADRMSAAYRRYLKTSGIHFGVIR</sequence>
<keyword evidence="4" id="KW-0408">Iron</keyword>
<protein>
    <submittedName>
        <fullName evidence="7">(2Fe-2S)-binding protein</fullName>
    </submittedName>
</protein>
<evidence type="ECO:0000313" key="7">
    <source>
        <dbReference type="EMBL" id="AVO35758.1"/>
    </source>
</evidence>
<evidence type="ECO:0000256" key="4">
    <source>
        <dbReference type="ARBA" id="ARBA00023004"/>
    </source>
</evidence>
<dbReference type="InterPro" id="IPR050584">
    <property type="entry name" value="Cholesterol_7-desaturase"/>
</dbReference>
<evidence type="ECO:0000256" key="5">
    <source>
        <dbReference type="ARBA" id="ARBA00023014"/>
    </source>
</evidence>
<dbReference type="Pfam" id="PF00355">
    <property type="entry name" value="Rieske"/>
    <property type="match status" value="1"/>
</dbReference>
<dbReference type="GO" id="GO:0016491">
    <property type="term" value="F:oxidoreductase activity"/>
    <property type="evidence" value="ECO:0007669"/>
    <property type="project" value="UniProtKB-KW"/>
</dbReference>
<dbReference type="Gene3D" id="2.102.10.10">
    <property type="entry name" value="Rieske [2Fe-2S] iron-sulphur domain"/>
    <property type="match status" value="1"/>
</dbReference>
<dbReference type="SUPFAM" id="SSF55961">
    <property type="entry name" value="Bet v1-like"/>
    <property type="match status" value="1"/>
</dbReference>